<organism evidence="3">
    <name type="scientific">hydrothermal vent metagenome</name>
    <dbReference type="NCBI Taxonomy" id="652676"/>
    <lineage>
        <taxon>unclassified sequences</taxon>
        <taxon>metagenomes</taxon>
        <taxon>ecological metagenomes</taxon>
    </lineage>
</organism>
<dbReference type="PANTHER" id="PTHR45138:SF9">
    <property type="entry name" value="DIGUANYLATE CYCLASE DGCM-RELATED"/>
    <property type="match status" value="1"/>
</dbReference>
<dbReference type="FunFam" id="3.30.70.270:FF:000001">
    <property type="entry name" value="Diguanylate cyclase domain protein"/>
    <property type="match status" value="1"/>
</dbReference>
<evidence type="ECO:0000259" key="2">
    <source>
        <dbReference type="PROSITE" id="PS50887"/>
    </source>
</evidence>
<feature type="domain" description="GGDEF" evidence="2">
    <location>
        <begin position="363"/>
        <end position="498"/>
    </location>
</feature>
<dbReference type="EMBL" id="CZQE01000103">
    <property type="protein sequence ID" value="CUS44007.1"/>
    <property type="molecule type" value="Genomic_DNA"/>
</dbReference>
<feature type="transmembrane region" description="Helical" evidence="1">
    <location>
        <begin position="142"/>
        <end position="160"/>
    </location>
</feature>
<dbReference type="GO" id="GO:0005886">
    <property type="term" value="C:plasma membrane"/>
    <property type="evidence" value="ECO:0007669"/>
    <property type="project" value="TreeGrafter"/>
</dbReference>
<feature type="transmembrane region" description="Helical" evidence="1">
    <location>
        <begin position="298"/>
        <end position="317"/>
    </location>
</feature>
<feature type="transmembrane region" description="Helical" evidence="1">
    <location>
        <begin position="51"/>
        <end position="70"/>
    </location>
</feature>
<dbReference type="InterPro" id="IPR043128">
    <property type="entry name" value="Rev_trsase/Diguanyl_cyclase"/>
</dbReference>
<dbReference type="Gene3D" id="3.30.70.270">
    <property type="match status" value="1"/>
</dbReference>
<reference evidence="3" key="1">
    <citation type="submission" date="2015-10" db="EMBL/GenBank/DDBJ databases">
        <authorList>
            <person name="Gilbert D.G."/>
        </authorList>
    </citation>
    <scope>NUCLEOTIDE SEQUENCE</scope>
</reference>
<keyword evidence="1" id="KW-1133">Transmembrane helix</keyword>
<dbReference type="InterPro" id="IPR050469">
    <property type="entry name" value="Diguanylate_Cyclase"/>
</dbReference>
<name>A0A160TJI5_9ZZZZ</name>
<feature type="transmembrane region" description="Helical" evidence="1">
    <location>
        <begin position="82"/>
        <end position="105"/>
    </location>
</feature>
<feature type="transmembrane region" description="Helical" evidence="1">
    <location>
        <begin position="172"/>
        <end position="193"/>
    </location>
</feature>
<feature type="transmembrane region" description="Helical" evidence="1">
    <location>
        <begin position="205"/>
        <end position="224"/>
    </location>
</feature>
<gene>
    <name evidence="3" type="ORF">MGWOODY_Smn2681</name>
</gene>
<dbReference type="AlphaFoldDB" id="A0A160TJI5"/>
<dbReference type="PROSITE" id="PS50887">
    <property type="entry name" value="GGDEF"/>
    <property type="match status" value="1"/>
</dbReference>
<dbReference type="SUPFAM" id="SSF55073">
    <property type="entry name" value="Nucleotide cyclase"/>
    <property type="match status" value="1"/>
</dbReference>
<accession>A0A160TJI5</accession>
<protein>
    <submittedName>
        <fullName evidence="3">Bll1362 protein</fullName>
    </submittedName>
</protein>
<sequence>MEMPSYTIGAAGSGAIVEPGAAMRRTGIVLPLLFLVAHLLSVALAGNRAQIFSLAFLVLAPLLAGSACLYRARRDQAAAGWTALGFAMLLWAGGMGASMASALLLQNSGGITSLSMLLFVLYGVPILFAVASPDQESWHVRLVDGALALTLGYLFFVYTLEFASLSGASTTGVLNLRLMFDIENLFIAAFALIRFLACSDPPRRAFFRAAALFAWAYLAAAFYINHFQMESDYGSLVDPLIDLPFLLLIALALRHHATDTKPPAVVRTLERTVRAGSPLMLPATLLMVSAPLVPDHPALAIAGFVAATLGYGLRNILVQMRGFDERDALERLSRLDALTGLSNRREFDERLRLEWARAGRTGTGLALLMIDIDHFKLLNDSFGHPAGDQRLRAVAQALAGCAMRGSDMVARFGGEEFAVILPSTDPSEAAVLAERMRVAVEQLDLASPAQGGRVTVSIGIGHIGKLRGDAADRLLAAADAALYDAKQGGRNCVMARRAGPAILATVNGHDADVSASRSSTRLTGGPAARG</sequence>
<feature type="transmembrane region" description="Helical" evidence="1">
    <location>
        <begin position="28"/>
        <end position="45"/>
    </location>
</feature>
<evidence type="ECO:0000313" key="3">
    <source>
        <dbReference type="EMBL" id="CUS44007.1"/>
    </source>
</evidence>
<dbReference type="InterPro" id="IPR029787">
    <property type="entry name" value="Nucleotide_cyclase"/>
</dbReference>
<keyword evidence="1" id="KW-0812">Transmembrane</keyword>
<dbReference type="GO" id="GO:0052621">
    <property type="term" value="F:diguanylate cyclase activity"/>
    <property type="evidence" value="ECO:0007669"/>
    <property type="project" value="TreeGrafter"/>
</dbReference>
<dbReference type="InterPro" id="IPR000160">
    <property type="entry name" value="GGDEF_dom"/>
</dbReference>
<dbReference type="GO" id="GO:1902201">
    <property type="term" value="P:negative regulation of bacterial-type flagellum-dependent cell motility"/>
    <property type="evidence" value="ECO:0007669"/>
    <property type="project" value="TreeGrafter"/>
</dbReference>
<dbReference type="NCBIfam" id="TIGR00254">
    <property type="entry name" value="GGDEF"/>
    <property type="match status" value="1"/>
</dbReference>
<dbReference type="GO" id="GO:0043709">
    <property type="term" value="P:cell adhesion involved in single-species biofilm formation"/>
    <property type="evidence" value="ECO:0007669"/>
    <property type="project" value="TreeGrafter"/>
</dbReference>
<dbReference type="Pfam" id="PF00990">
    <property type="entry name" value="GGDEF"/>
    <property type="match status" value="1"/>
</dbReference>
<feature type="transmembrane region" description="Helical" evidence="1">
    <location>
        <begin position="111"/>
        <end position="130"/>
    </location>
</feature>
<keyword evidence="1" id="KW-0472">Membrane</keyword>
<dbReference type="PANTHER" id="PTHR45138">
    <property type="entry name" value="REGULATORY COMPONENTS OF SENSORY TRANSDUCTION SYSTEM"/>
    <property type="match status" value="1"/>
</dbReference>
<proteinExistence type="predicted"/>
<evidence type="ECO:0000256" key="1">
    <source>
        <dbReference type="SAM" id="Phobius"/>
    </source>
</evidence>
<dbReference type="SMART" id="SM00267">
    <property type="entry name" value="GGDEF"/>
    <property type="match status" value="1"/>
</dbReference>
<dbReference type="CDD" id="cd01949">
    <property type="entry name" value="GGDEF"/>
    <property type="match status" value="1"/>
</dbReference>